<dbReference type="GO" id="GO:0015297">
    <property type="term" value="F:antiporter activity"/>
    <property type="evidence" value="ECO:0007669"/>
    <property type="project" value="InterPro"/>
</dbReference>
<dbReference type="Proteomes" id="UP000245934">
    <property type="component" value="Unassembled WGS sequence"/>
</dbReference>
<dbReference type="RefSeq" id="WP_109939364.1">
    <property type="nucleotide sequence ID" value="NZ_CP176366.1"/>
</dbReference>
<dbReference type="InterPro" id="IPR048279">
    <property type="entry name" value="MdtK-like"/>
</dbReference>
<evidence type="ECO:0000313" key="8">
    <source>
        <dbReference type="EMBL" id="PWR76014.1"/>
    </source>
</evidence>
<evidence type="ECO:0000256" key="6">
    <source>
        <dbReference type="ARBA" id="ARBA00023136"/>
    </source>
</evidence>
<sequence length="467" mass="50087">MKPDYTGEKQPSEPVKQETVGVSLLLGEPEKAIRKLSGPLIIAMMLYSTYNIVNAIWVAGLGSDALAAVGFISPLFLVLIGLGNGLGAGTTSAIARKIGAHDHIGANNTAVHAIILTVIIAVIATIPLVIWTKEIALLFGAGETATLATDYGRIVFASTILLLLTSVGSAILRAEGDTKRTMYLMAASAVMNMILDPILIYHAGMGIAGAAWGMVISQIFVAIVLLYWFFGKKDTFITLSRRVFKYQRRDVIDILGVGIPASFEFFLMSLLAIIINILLVNTAGTDAVAVYAAGWRVVMFAIIPLAAIGTAVISVGGAAFGGRRYEKLPIILQYSVKTGLLIAIFTSIITWLFAMPIASIFTYSVESAHLAPSIAAFLGTMCFFYPFVSPGIMSSSLFQGVGKGITSLTLNLCRNLLFIAVFAYYIGVVLDYGEHGIWWGIVAGDILGGTLGYVWARLYLSRLLKYQ</sequence>
<reference evidence="8 9" key="1">
    <citation type="submission" date="2018-05" db="EMBL/GenBank/DDBJ databases">
        <title>Draft genome of Methanospirillum stamsii Pt1.</title>
        <authorList>
            <person name="Dueholm M.S."/>
            <person name="Nielsen P.H."/>
            <person name="Bakmann L.F."/>
            <person name="Otzen D.E."/>
        </authorList>
    </citation>
    <scope>NUCLEOTIDE SEQUENCE [LARGE SCALE GENOMIC DNA]</scope>
    <source>
        <strain evidence="8 9">Pt1</strain>
    </source>
</reference>
<feature type="transmembrane region" description="Helical" evidence="7">
    <location>
        <begin position="408"/>
        <end position="430"/>
    </location>
</feature>
<keyword evidence="4 7" id="KW-0812">Transmembrane</keyword>
<dbReference type="PANTHER" id="PTHR43549">
    <property type="entry name" value="MULTIDRUG RESISTANCE PROTEIN YPNP-RELATED"/>
    <property type="match status" value="1"/>
</dbReference>
<name>A0A2V2N7J9_9EURY</name>
<dbReference type="GO" id="GO:0042910">
    <property type="term" value="F:xenobiotic transmembrane transporter activity"/>
    <property type="evidence" value="ECO:0007669"/>
    <property type="project" value="InterPro"/>
</dbReference>
<dbReference type="InterPro" id="IPR002528">
    <property type="entry name" value="MATE_fam"/>
</dbReference>
<evidence type="ECO:0000256" key="7">
    <source>
        <dbReference type="SAM" id="Phobius"/>
    </source>
</evidence>
<dbReference type="InterPro" id="IPR052031">
    <property type="entry name" value="Membrane_Transporter-Flippase"/>
</dbReference>
<keyword evidence="5 7" id="KW-1133">Transmembrane helix</keyword>
<dbReference type="GeneID" id="97608515"/>
<feature type="transmembrane region" description="Helical" evidence="7">
    <location>
        <begin position="369"/>
        <end position="388"/>
    </location>
</feature>
<evidence type="ECO:0000256" key="3">
    <source>
        <dbReference type="ARBA" id="ARBA00022475"/>
    </source>
</evidence>
<keyword evidence="2" id="KW-0813">Transport</keyword>
<feature type="transmembrane region" description="Helical" evidence="7">
    <location>
        <begin position="251"/>
        <end position="278"/>
    </location>
</feature>
<feature type="transmembrane region" description="Helical" evidence="7">
    <location>
        <begin position="298"/>
        <end position="320"/>
    </location>
</feature>
<feature type="transmembrane region" description="Helical" evidence="7">
    <location>
        <begin position="40"/>
        <end position="59"/>
    </location>
</feature>
<dbReference type="NCBIfam" id="TIGR00797">
    <property type="entry name" value="matE"/>
    <property type="match status" value="1"/>
</dbReference>
<gene>
    <name evidence="8" type="ORF">DLD82_01600</name>
</gene>
<dbReference type="CDD" id="cd13147">
    <property type="entry name" value="MATE_MJ0709_like"/>
    <property type="match status" value="1"/>
</dbReference>
<comment type="subcellular location">
    <subcellularLocation>
        <location evidence="1">Cell membrane</location>
        <topology evidence="1">Multi-pass membrane protein</topology>
    </subcellularLocation>
</comment>
<feature type="transmembrane region" description="Helical" evidence="7">
    <location>
        <begin position="65"/>
        <end position="89"/>
    </location>
</feature>
<feature type="transmembrane region" description="Helical" evidence="7">
    <location>
        <begin position="340"/>
        <end position="363"/>
    </location>
</feature>
<feature type="transmembrane region" description="Helical" evidence="7">
    <location>
        <begin position="210"/>
        <end position="230"/>
    </location>
</feature>
<feature type="transmembrane region" description="Helical" evidence="7">
    <location>
        <begin position="151"/>
        <end position="172"/>
    </location>
</feature>
<organism evidence="8 9">
    <name type="scientific">Methanospirillum stamsii</name>
    <dbReference type="NCBI Taxonomy" id="1277351"/>
    <lineage>
        <taxon>Archaea</taxon>
        <taxon>Methanobacteriati</taxon>
        <taxon>Methanobacteriota</taxon>
        <taxon>Stenosarchaea group</taxon>
        <taxon>Methanomicrobia</taxon>
        <taxon>Methanomicrobiales</taxon>
        <taxon>Methanospirillaceae</taxon>
        <taxon>Methanospirillum</taxon>
    </lineage>
</organism>
<feature type="transmembrane region" description="Helical" evidence="7">
    <location>
        <begin position="436"/>
        <end position="456"/>
    </location>
</feature>
<evidence type="ECO:0000256" key="1">
    <source>
        <dbReference type="ARBA" id="ARBA00004651"/>
    </source>
</evidence>
<evidence type="ECO:0000256" key="2">
    <source>
        <dbReference type="ARBA" id="ARBA00022448"/>
    </source>
</evidence>
<dbReference type="Pfam" id="PF01554">
    <property type="entry name" value="MatE"/>
    <property type="match status" value="2"/>
</dbReference>
<evidence type="ECO:0000313" key="9">
    <source>
        <dbReference type="Proteomes" id="UP000245934"/>
    </source>
</evidence>
<dbReference type="EMBL" id="QGMZ01000005">
    <property type="protein sequence ID" value="PWR76014.1"/>
    <property type="molecule type" value="Genomic_DNA"/>
</dbReference>
<dbReference type="PIRSF" id="PIRSF006603">
    <property type="entry name" value="DinF"/>
    <property type="match status" value="1"/>
</dbReference>
<comment type="caution">
    <text evidence="8">The sequence shown here is derived from an EMBL/GenBank/DDBJ whole genome shotgun (WGS) entry which is preliminary data.</text>
</comment>
<keyword evidence="9" id="KW-1185">Reference proteome</keyword>
<dbReference type="AlphaFoldDB" id="A0A2V2N7J9"/>
<protein>
    <submittedName>
        <fullName evidence="8">MATE family efflux transporter</fullName>
    </submittedName>
</protein>
<keyword evidence="3" id="KW-1003">Cell membrane</keyword>
<evidence type="ECO:0000256" key="4">
    <source>
        <dbReference type="ARBA" id="ARBA00022692"/>
    </source>
</evidence>
<proteinExistence type="predicted"/>
<evidence type="ECO:0000256" key="5">
    <source>
        <dbReference type="ARBA" id="ARBA00022989"/>
    </source>
</evidence>
<keyword evidence="6 7" id="KW-0472">Membrane</keyword>
<dbReference type="OrthoDB" id="214119at2157"/>
<feature type="transmembrane region" description="Helical" evidence="7">
    <location>
        <begin position="110"/>
        <end position="131"/>
    </location>
</feature>
<dbReference type="PANTHER" id="PTHR43549:SF2">
    <property type="entry name" value="MULTIDRUG RESISTANCE PROTEIN NORM-RELATED"/>
    <property type="match status" value="1"/>
</dbReference>
<dbReference type="GO" id="GO:0005886">
    <property type="term" value="C:plasma membrane"/>
    <property type="evidence" value="ECO:0007669"/>
    <property type="project" value="UniProtKB-SubCell"/>
</dbReference>
<feature type="transmembrane region" description="Helical" evidence="7">
    <location>
        <begin position="184"/>
        <end position="204"/>
    </location>
</feature>
<accession>A0A2V2N7J9</accession>